<dbReference type="CDD" id="cd08948">
    <property type="entry name" value="5beta-POR_like_SDR_a"/>
    <property type="match status" value="1"/>
</dbReference>
<dbReference type="Gene3D" id="3.40.50.720">
    <property type="entry name" value="NAD(P)-binding Rossmann-like Domain"/>
    <property type="match status" value="1"/>
</dbReference>
<comment type="caution">
    <text evidence="2">The sequence shown here is derived from an EMBL/GenBank/DDBJ whole genome shotgun (WGS) entry which is preliminary data.</text>
</comment>
<evidence type="ECO:0000313" key="2">
    <source>
        <dbReference type="EMBL" id="KAF2265497.1"/>
    </source>
</evidence>
<proteinExistence type="predicted"/>
<feature type="domain" description="PRISE-like Rossmann-fold" evidence="1">
    <location>
        <begin position="5"/>
        <end position="389"/>
    </location>
</feature>
<keyword evidence="3" id="KW-1185">Reference proteome</keyword>
<dbReference type="InterPro" id="IPR055222">
    <property type="entry name" value="PRISE-like_Rossmann-fold"/>
</dbReference>
<dbReference type="PANTHER" id="PTHR32487">
    <property type="entry name" value="3-OXO-DELTA(4,5)-STEROID 5-BETA-REDUCTASE"/>
    <property type="match status" value="1"/>
</dbReference>
<protein>
    <recommendedName>
        <fullName evidence="1">PRISE-like Rossmann-fold domain-containing protein</fullName>
    </recommendedName>
</protein>
<reference evidence="3" key="1">
    <citation type="journal article" date="2020" name="Stud. Mycol.">
        <title>101 Dothideomycetes genomes: A test case for predicting lifestyles and emergence of pathogens.</title>
        <authorList>
            <person name="Haridas S."/>
            <person name="Albert R."/>
            <person name="Binder M."/>
            <person name="Bloem J."/>
            <person name="LaButti K."/>
            <person name="Salamov A."/>
            <person name="Andreopoulos B."/>
            <person name="Baker S."/>
            <person name="Barry K."/>
            <person name="Bills G."/>
            <person name="Bluhm B."/>
            <person name="Cannon C."/>
            <person name="Castanera R."/>
            <person name="Culley D."/>
            <person name="Daum C."/>
            <person name="Ezra D."/>
            <person name="Gonzalez J."/>
            <person name="Henrissat B."/>
            <person name="Kuo A."/>
            <person name="Liang C."/>
            <person name="Lipzen A."/>
            <person name="Lutzoni F."/>
            <person name="Magnuson J."/>
            <person name="Mondo S."/>
            <person name="Nolan M."/>
            <person name="Ohm R."/>
            <person name="Pangilinan J."/>
            <person name="Park H.-J."/>
            <person name="Ramirez L."/>
            <person name="Alfaro M."/>
            <person name="Sun H."/>
            <person name="Tritt A."/>
            <person name="Yoshinaga Y."/>
            <person name="Zwiers L.-H."/>
            <person name="Turgeon B."/>
            <person name="Goodwin S."/>
            <person name="Spatafora J."/>
            <person name="Crous P."/>
            <person name="Grigoriev I."/>
        </authorList>
    </citation>
    <scope>NUCLEOTIDE SEQUENCE [LARGE SCALE GENOMIC DNA]</scope>
    <source>
        <strain evidence="3">CBS 304.66</strain>
    </source>
</reference>
<evidence type="ECO:0000313" key="3">
    <source>
        <dbReference type="Proteomes" id="UP000800093"/>
    </source>
</evidence>
<dbReference type="Pfam" id="PF22917">
    <property type="entry name" value="PRISE"/>
    <property type="match status" value="1"/>
</dbReference>
<name>A0A9P4N4C2_9PLEO</name>
<dbReference type="EMBL" id="ML986605">
    <property type="protein sequence ID" value="KAF2265497.1"/>
    <property type="molecule type" value="Genomic_DNA"/>
</dbReference>
<dbReference type="OrthoDB" id="1731983at2759"/>
<evidence type="ECO:0000259" key="1">
    <source>
        <dbReference type="Pfam" id="PF22917"/>
    </source>
</evidence>
<dbReference type="AlphaFoldDB" id="A0A9P4N4C2"/>
<dbReference type="SUPFAM" id="SSF51735">
    <property type="entry name" value="NAD(P)-binding Rossmann-fold domains"/>
    <property type="match status" value="1"/>
</dbReference>
<dbReference type="Proteomes" id="UP000800093">
    <property type="component" value="Unassembled WGS sequence"/>
</dbReference>
<dbReference type="PANTHER" id="PTHR32487:SF8">
    <property type="entry name" value="NAD-DEPENDENT EPIMERASE_DEHYDRATASE DOMAIN-CONTAINING PROTEIN"/>
    <property type="match status" value="1"/>
</dbReference>
<sequence>MSKSALVFGASGVTGWSFVNEILNDYPKPGVWSKVHALTNRQLSQKQSQWPEDPRLDIVSGIDLLEGSQEELETTMKDKIKGIENVTHVYYLAYKAGTDLQKELEEAVSMFKRSTIAMDKLSPKLEFVVLQTGAKMYGCHLLENHPTDYLHVPHKESQPRLKQPYHDMLFYHPQMDWLNGYAKDKKWNWCDTRPDIIIGFVPNQNFYSLGTVMGIYLSLFREVNGEGAECPFPGSEKSWKALSNDSSSDMIARQTIHISLTIPPTQKGEGFNVADAKTPSQWSIKWPILCSYFGLKGTGPSSNSPEIRKYIKEHMDTWHKLEKEKGLQTGHADSPRIFPGFEYFLMTQFDFNRQYDMSKMYGTGFTEERDTLQAWGGVFDRMRKARIIP</sequence>
<gene>
    <name evidence="2" type="ORF">CC78DRAFT_599097</name>
</gene>
<accession>A0A9P4N4C2</accession>
<dbReference type="InterPro" id="IPR036291">
    <property type="entry name" value="NAD(P)-bd_dom_sf"/>
</dbReference>
<organism evidence="2 3">
    <name type="scientific">Lojkania enalia</name>
    <dbReference type="NCBI Taxonomy" id="147567"/>
    <lineage>
        <taxon>Eukaryota</taxon>
        <taxon>Fungi</taxon>
        <taxon>Dikarya</taxon>
        <taxon>Ascomycota</taxon>
        <taxon>Pezizomycotina</taxon>
        <taxon>Dothideomycetes</taxon>
        <taxon>Pleosporomycetidae</taxon>
        <taxon>Pleosporales</taxon>
        <taxon>Pleosporales incertae sedis</taxon>
        <taxon>Lojkania</taxon>
    </lineage>
</organism>